<comment type="caution">
    <text evidence="2">The sequence shown here is derived from an EMBL/GenBank/DDBJ whole genome shotgun (WGS) entry which is preliminary data.</text>
</comment>
<dbReference type="AlphaFoldDB" id="A0A8X6MP88"/>
<feature type="region of interest" description="Disordered" evidence="1">
    <location>
        <begin position="285"/>
        <end position="321"/>
    </location>
</feature>
<evidence type="ECO:0000256" key="1">
    <source>
        <dbReference type="SAM" id="MobiDB-lite"/>
    </source>
</evidence>
<accession>A0A8X6MP88</accession>
<gene>
    <name evidence="2" type="ORF">NPIL_236941</name>
</gene>
<keyword evidence="3" id="KW-1185">Reference proteome</keyword>
<sequence>MRHAGSHFNSQRIPPIAIRTTRTYFSKSVEITTTNPPLNKCAQGYLEIIANIGRPFQYLYQRIPYVSLPNCGCFPQDFRKLLIFSSGPFALSSAGALHLTKDINIVVLPINGPIPKCNQPPDVVPAPSPPKLIQHYLKSSTDSYFTQPPLPSLPQYSPVLTYIPPPPPPLPDYRNNYLTPPVYITPPSYFFPKSSHAPHLSTIYASPSTYKPALMSSPSIAPTLPPIPAHVPVTSLPMLTHEPIPKSFPQESSESAPFETPIFLEEDTSSKEDLLNETLSNVDEDLSLVSLPEEDEDLSLESLPEEDEDLSLESVPEEDEDLSLVSLPEEDENLSLVSLPDEDEDLSLVSLPEEDKNLSPAFFEDDSPTPELTTVINLPLKNSIYDESLVIGGTERLHNISVTAAPIKIHPPDVTKGIIDQSSFDIRDPHPLFPVVSDQMSFTPCISVEIPTCPQSGDEIQKDFSDLYCYSRFAYIVAVGFNASHLSKDEDGGELRFLTSVDPETPFTGID</sequence>
<evidence type="ECO:0000313" key="2">
    <source>
        <dbReference type="EMBL" id="GFS70755.1"/>
    </source>
</evidence>
<dbReference type="Proteomes" id="UP000887013">
    <property type="component" value="Unassembled WGS sequence"/>
</dbReference>
<proteinExistence type="predicted"/>
<evidence type="ECO:0000313" key="3">
    <source>
        <dbReference type="Proteomes" id="UP000887013"/>
    </source>
</evidence>
<protein>
    <submittedName>
        <fullName evidence="2">Uncharacterized protein</fullName>
    </submittedName>
</protein>
<organism evidence="2 3">
    <name type="scientific">Nephila pilipes</name>
    <name type="common">Giant wood spider</name>
    <name type="synonym">Nephila maculata</name>
    <dbReference type="NCBI Taxonomy" id="299642"/>
    <lineage>
        <taxon>Eukaryota</taxon>
        <taxon>Metazoa</taxon>
        <taxon>Ecdysozoa</taxon>
        <taxon>Arthropoda</taxon>
        <taxon>Chelicerata</taxon>
        <taxon>Arachnida</taxon>
        <taxon>Araneae</taxon>
        <taxon>Araneomorphae</taxon>
        <taxon>Entelegynae</taxon>
        <taxon>Araneoidea</taxon>
        <taxon>Nephilidae</taxon>
        <taxon>Nephila</taxon>
    </lineage>
</organism>
<reference evidence="2" key="1">
    <citation type="submission" date="2020-08" db="EMBL/GenBank/DDBJ databases">
        <title>Multicomponent nature underlies the extraordinary mechanical properties of spider dragline silk.</title>
        <authorList>
            <person name="Kono N."/>
            <person name="Nakamura H."/>
            <person name="Mori M."/>
            <person name="Yoshida Y."/>
            <person name="Ohtoshi R."/>
            <person name="Malay A.D."/>
            <person name="Moran D.A.P."/>
            <person name="Tomita M."/>
            <person name="Numata K."/>
            <person name="Arakawa K."/>
        </authorList>
    </citation>
    <scope>NUCLEOTIDE SEQUENCE</scope>
</reference>
<feature type="non-terminal residue" evidence="2">
    <location>
        <position position="1"/>
    </location>
</feature>
<dbReference type="EMBL" id="BMAW01049477">
    <property type="protein sequence ID" value="GFS70755.1"/>
    <property type="molecule type" value="Genomic_DNA"/>
</dbReference>
<name>A0A8X6MP88_NEPPI</name>